<dbReference type="PANTHER" id="PTHR16515:SF49">
    <property type="entry name" value="GASTRULA ZINC FINGER PROTEIN XLCGF49.1-LIKE-RELATED"/>
    <property type="match status" value="1"/>
</dbReference>
<reference evidence="11" key="1">
    <citation type="submission" date="2021-12" db="EMBL/GenBank/DDBJ databases">
        <authorList>
            <person name="King R."/>
        </authorList>
    </citation>
    <scope>NUCLEOTIDE SEQUENCE</scope>
</reference>
<evidence type="ECO:0000256" key="2">
    <source>
        <dbReference type="ARBA" id="ARBA00022723"/>
    </source>
</evidence>
<keyword evidence="6" id="KW-0238">DNA-binding</keyword>
<dbReference type="Proteomes" id="UP001152759">
    <property type="component" value="Chromosome 8"/>
</dbReference>
<feature type="region of interest" description="Disordered" evidence="9">
    <location>
        <begin position="268"/>
        <end position="287"/>
    </location>
</feature>
<feature type="region of interest" description="Disordered" evidence="9">
    <location>
        <begin position="69"/>
        <end position="104"/>
    </location>
</feature>
<keyword evidence="2" id="KW-0479">Metal-binding</keyword>
<dbReference type="SUPFAM" id="SSF57667">
    <property type="entry name" value="beta-beta-alpha zinc fingers"/>
    <property type="match status" value="1"/>
</dbReference>
<feature type="domain" description="C2H2-type" evidence="10">
    <location>
        <begin position="134"/>
        <end position="162"/>
    </location>
</feature>
<dbReference type="GO" id="GO:0003677">
    <property type="term" value="F:DNA binding"/>
    <property type="evidence" value="ECO:0007669"/>
    <property type="project" value="UniProtKB-KW"/>
</dbReference>
<keyword evidence="12" id="KW-1185">Reference proteome</keyword>
<evidence type="ECO:0000313" key="12">
    <source>
        <dbReference type="Proteomes" id="UP001152759"/>
    </source>
</evidence>
<keyword evidence="5" id="KW-0862">Zinc</keyword>
<evidence type="ECO:0000313" key="11">
    <source>
        <dbReference type="EMBL" id="CAH0394042.1"/>
    </source>
</evidence>
<sequence length="337" mass="36999">METEVRVKEEIGGPGEGSTSLIKNEILYDDDIYMFEDCPPGPENGTEAVWIKEEAENSGSDSDIAIVEESWPQVSAEPVEAPKKRIEKDQKAPKGKKSRKAKEPGISCPRCGLIFKSEASLEAHFFIHTGEKPLGCPFCPKNFKFREMLNDHIETLHAKESFCERCTHGEGGGGMLGMSGQVRSAVRAEQARSGGARSEAIRLQHVPSSFWEAEPPGAPQALAHRRAPVPVPALLREVPAAATSQDAHARPLQARQPTLELHRLPGQVQAETRPQGAPQTPRMRGDLGRADIHTHNTSGSGRIPNIHLAREELCPRSIRNPSSQHSEISFFYNFIAT</sequence>
<keyword evidence="3" id="KW-0677">Repeat</keyword>
<organism evidence="11 12">
    <name type="scientific">Bemisia tabaci</name>
    <name type="common">Sweetpotato whitefly</name>
    <name type="synonym">Aleurodes tabaci</name>
    <dbReference type="NCBI Taxonomy" id="7038"/>
    <lineage>
        <taxon>Eukaryota</taxon>
        <taxon>Metazoa</taxon>
        <taxon>Ecdysozoa</taxon>
        <taxon>Arthropoda</taxon>
        <taxon>Hexapoda</taxon>
        <taxon>Insecta</taxon>
        <taxon>Pterygota</taxon>
        <taxon>Neoptera</taxon>
        <taxon>Paraneoptera</taxon>
        <taxon>Hemiptera</taxon>
        <taxon>Sternorrhyncha</taxon>
        <taxon>Aleyrodoidea</taxon>
        <taxon>Aleyrodidae</taxon>
        <taxon>Aleyrodinae</taxon>
        <taxon>Bemisia</taxon>
    </lineage>
</organism>
<dbReference type="Pfam" id="PF00096">
    <property type="entry name" value="zf-C2H2"/>
    <property type="match status" value="1"/>
</dbReference>
<dbReference type="Gene3D" id="3.30.160.60">
    <property type="entry name" value="Classic Zinc Finger"/>
    <property type="match status" value="1"/>
</dbReference>
<dbReference type="PROSITE" id="PS50157">
    <property type="entry name" value="ZINC_FINGER_C2H2_2"/>
    <property type="match status" value="2"/>
</dbReference>
<keyword evidence="7" id="KW-0539">Nucleus</keyword>
<dbReference type="InterPro" id="IPR050331">
    <property type="entry name" value="Zinc_finger"/>
</dbReference>
<protein>
    <recommendedName>
        <fullName evidence="10">C2H2-type domain-containing protein</fullName>
    </recommendedName>
</protein>
<evidence type="ECO:0000256" key="3">
    <source>
        <dbReference type="ARBA" id="ARBA00022737"/>
    </source>
</evidence>
<evidence type="ECO:0000256" key="7">
    <source>
        <dbReference type="ARBA" id="ARBA00023242"/>
    </source>
</evidence>
<feature type="region of interest" description="Disordered" evidence="9">
    <location>
        <begin position="242"/>
        <end position="262"/>
    </location>
</feature>
<dbReference type="GO" id="GO:0005634">
    <property type="term" value="C:nucleus"/>
    <property type="evidence" value="ECO:0007669"/>
    <property type="project" value="UniProtKB-SubCell"/>
</dbReference>
<dbReference type="PROSITE" id="PS00028">
    <property type="entry name" value="ZINC_FINGER_C2H2_1"/>
    <property type="match status" value="2"/>
</dbReference>
<name>A0A9P0AKW3_BEMTA</name>
<evidence type="ECO:0000256" key="8">
    <source>
        <dbReference type="PROSITE-ProRule" id="PRU00042"/>
    </source>
</evidence>
<evidence type="ECO:0000256" key="9">
    <source>
        <dbReference type="SAM" id="MobiDB-lite"/>
    </source>
</evidence>
<dbReference type="InterPro" id="IPR036236">
    <property type="entry name" value="Znf_C2H2_sf"/>
</dbReference>
<dbReference type="AlphaFoldDB" id="A0A9P0AKW3"/>
<feature type="compositionally biased region" description="Basic and acidic residues" evidence="9">
    <location>
        <begin position="80"/>
        <end position="92"/>
    </location>
</feature>
<dbReference type="InterPro" id="IPR013087">
    <property type="entry name" value="Znf_C2H2_type"/>
</dbReference>
<dbReference type="SMART" id="SM00355">
    <property type="entry name" value="ZnF_C2H2"/>
    <property type="match status" value="2"/>
</dbReference>
<feature type="domain" description="C2H2-type" evidence="10">
    <location>
        <begin position="106"/>
        <end position="133"/>
    </location>
</feature>
<keyword evidence="4 8" id="KW-0863">Zinc-finger</keyword>
<evidence type="ECO:0000256" key="5">
    <source>
        <dbReference type="ARBA" id="ARBA00022833"/>
    </source>
</evidence>
<dbReference type="PANTHER" id="PTHR16515">
    <property type="entry name" value="PR DOMAIN ZINC FINGER PROTEIN"/>
    <property type="match status" value="1"/>
</dbReference>
<proteinExistence type="predicted"/>
<evidence type="ECO:0000256" key="4">
    <source>
        <dbReference type="ARBA" id="ARBA00022771"/>
    </source>
</evidence>
<evidence type="ECO:0000256" key="6">
    <source>
        <dbReference type="ARBA" id="ARBA00023125"/>
    </source>
</evidence>
<evidence type="ECO:0000259" key="10">
    <source>
        <dbReference type="PROSITE" id="PS50157"/>
    </source>
</evidence>
<dbReference type="GO" id="GO:0008270">
    <property type="term" value="F:zinc ion binding"/>
    <property type="evidence" value="ECO:0007669"/>
    <property type="project" value="UniProtKB-KW"/>
</dbReference>
<evidence type="ECO:0000256" key="1">
    <source>
        <dbReference type="ARBA" id="ARBA00004123"/>
    </source>
</evidence>
<accession>A0A9P0AKW3</accession>
<comment type="subcellular location">
    <subcellularLocation>
        <location evidence="1">Nucleus</location>
    </subcellularLocation>
</comment>
<dbReference type="EMBL" id="OU963869">
    <property type="protein sequence ID" value="CAH0394042.1"/>
    <property type="molecule type" value="Genomic_DNA"/>
</dbReference>
<gene>
    <name evidence="11" type="ORF">BEMITA_LOCUS12384</name>
</gene>
<dbReference type="GO" id="GO:0010468">
    <property type="term" value="P:regulation of gene expression"/>
    <property type="evidence" value="ECO:0007669"/>
    <property type="project" value="TreeGrafter"/>
</dbReference>